<dbReference type="SMART" id="SM00353">
    <property type="entry name" value="HLH"/>
    <property type="match status" value="1"/>
</dbReference>
<dbReference type="InterPro" id="IPR001067">
    <property type="entry name" value="Nuc_translocat"/>
</dbReference>
<dbReference type="PANTHER" id="PTHR46055:SF3">
    <property type="entry name" value="CIRCADIAN LOCOMOTER OUTPUT CYCLES PROTEIN KAPUT"/>
    <property type="match status" value="1"/>
</dbReference>
<feature type="region of interest" description="Disordered" evidence="7">
    <location>
        <begin position="371"/>
        <end position="476"/>
    </location>
</feature>
<dbReference type="Gene3D" id="4.10.280.10">
    <property type="entry name" value="Helix-loop-helix DNA-binding domain"/>
    <property type="match status" value="1"/>
</dbReference>
<evidence type="ECO:0000256" key="4">
    <source>
        <dbReference type="ARBA" id="ARBA00023125"/>
    </source>
</evidence>
<evidence type="ECO:0000259" key="8">
    <source>
        <dbReference type="PROSITE" id="PS50112"/>
    </source>
</evidence>
<evidence type="ECO:0000256" key="2">
    <source>
        <dbReference type="ARBA" id="ARBA00023015"/>
    </source>
</evidence>
<feature type="domain" description="BHLH" evidence="9">
    <location>
        <begin position="11"/>
        <end position="61"/>
    </location>
</feature>
<feature type="compositionally biased region" description="Polar residues" evidence="7">
    <location>
        <begin position="444"/>
        <end position="455"/>
    </location>
</feature>
<organism evidence="10">
    <name type="scientific">Menopon gallinae</name>
    <name type="common">poultry shaft louse</name>
    <dbReference type="NCBI Taxonomy" id="328185"/>
    <lineage>
        <taxon>Eukaryota</taxon>
        <taxon>Metazoa</taxon>
        <taxon>Ecdysozoa</taxon>
        <taxon>Arthropoda</taxon>
        <taxon>Hexapoda</taxon>
        <taxon>Insecta</taxon>
        <taxon>Pterygota</taxon>
        <taxon>Neoptera</taxon>
        <taxon>Paraneoptera</taxon>
        <taxon>Psocodea</taxon>
        <taxon>Troctomorpha</taxon>
        <taxon>Phthiraptera</taxon>
        <taxon>Amblycera</taxon>
        <taxon>Menoponidae</taxon>
        <taxon>Menopon</taxon>
    </lineage>
</organism>
<dbReference type="CDD" id="cd00130">
    <property type="entry name" value="PAS"/>
    <property type="match status" value="2"/>
</dbReference>
<gene>
    <name evidence="10" type="ORF">PYX00_001476</name>
</gene>
<evidence type="ECO:0000256" key="3">
    <source>
        <dbReference type="ARBA" id="ARBA00023108"/>
    </source>
</evidence>
<dbReference type="GO" id="GO:0045944">
    <property type="term" value="P:positive regulation of transcription by RNA polymerase II"/>
    <property type="evidence" value="ECO:0007669"/>
    <property type="project" value="UniProtKB-ARBA"/>
</dbReference>
<dbReference type="Pfam" id="PF14598">
    <property type="entry name" value="PAS_11"/>
    <property type="match status" value="1"/>
</dbReference>
<dbReference type="PROSITE" id="PS50888">
    <property type="entry name" value="BHLH"/>
    <property type="match status" value="1"/>
</dbReference>
<evidence type="ECO:0000313" key="10">
    <source>
        <dbReference type="EMBL" id="KAL0280081.1"/>
    </source>
</evidence>
<evidence type="ECO:0000256" key="5">
    <source>
        <dbReference type="ARBA" id="ARBA00023163"/>
    </source>
</evidence>
<evidence type="ECO:0000256" key="6">
    <source>
        <dbReference type="ARBA" id="ARBA00023242"/>
    </source>
</evidence>
<dbReference type="GO" id="GO:0046983">
    <property type="term" value="F:protein dimerization activity"/>
    <property type="evidence" value="ECO:0007669"/>
    <property type="project" value="InterPro"/>
</dbReference>
<dbReference type="InterPro" id="IPR036638">
    <property type="entry name" value="HLH_DNA-bd_sf"/>
</dbReference>
<dbReference type="InterPro" id="IPR047230">
    <property type="entry name" value="CLOCK-like"/>
</dbReference>
<reference evidence="10" key="1">
    <citation type="journal article" date="2024" name="Gigascience">
        <title>Chromosome-level genome of the poultry shaft louse Menopon gallinae provides insight into the host-switching and adaptive evolution of parasitic lice.</title>
        <authorList>
            <person name="Xu Y."/>
            <person name="Ma L."/>
            <person name="Liu S."/>
            <person name="Liang Y."/>
            <person name="Liu Q."/>
            <person name="He Z."/>
            <person name="Tian L."/>
            <person name="Duan Y."/>
            <person name="Cai W."/>
            <person name="Li H."/>
            <person name="Song F."/>
        </authorList>
    </citation>
    <scope>NUCLEOTIDE SEQUENCE</scope>
    <source>
        <strain evidence="10">Cailab_2023a</strain>
    </source>
</reference>
<feature type="compositionally biased region" description="Low complexity" evidence="7">
    <location>
        <begin position="430"/>
        <end position="442"/>
    </location>
</feature>
<dbReference type="EMBL" id="JARGDH010000001">
    <property type="protein sequence ID" value="KAL0280081.1"/>
    <property type="molecule type" value="Genomic_DNA"/>
</dbReference>
<keyword evidence="2" id="KW-0805">Transcription regulation</keyword>
<accession>A0AAW2IDP8</accession>
<feature type="domain" description="PAS" evidence="8">
    <location>
        <begin position="254"/>
        <end position="305"/>
    </location>
</feature>
<dbReference type="GO" id="GO:0005737">
    <property type="term" value="C:cytoplasm"/>
    <property type="evidence" value="ECO:0007669"/>
    <property type="project" value="InterPro"/>
</dbReference>
<dbReference type="InterPro" id="IPR001610">
    <property type="entry name" value="PAC"/>
</dbReference>
<protein>
    <recommendedName>
        <fullName evidence="11">Circadian locomoter output cycles protein kaput</fullName>
    </recommendedName>
</protein>
<feature type="compositionally biased region" description="Low complexity" evidence="7">
    <location>
        <begin position="390"/>
        <end position="403"/>
    </location>
</feature>
<dbReference type="InterPro" id="IPR011598">
    <property type="entry name" value="bHLH_dom"/>
</dbReference>
<evidence type="ECO:0000259" key="9">
    <source>
        <dbReference type="PROSITE" id="PS50888"/>
    </source>
</evidence>
<name>A0AAW2IDP8_9NEOP</name>
<dbReference type="GO" id="GO:0000981">
    <property type="term" value="F:DNA-binding transcription factor activity, RNA polymerase II-specific"/>
    <property type="evidence" value="ECO:0007669"/>
    <property type="project" value="InterPro"/>
</dbReference>
<dbReference type="SUPFAM" id="SSF47459">
    <property type="entry name" value="HLH, helix-loop-helix DNA-binding domain"/>
    <property type="match status" value="1"/>
</dbReference>
<keyword evidence="6" id="KW-0539">Nucleus</keyword>
<sequence length="661" mass="74214">MDDDTDDKDDTKRRSRNLSEKKRRDQFNMLINELSSMISTSNRKMDKSTVLKSTINFLKSHNELAVKSRAYEIQEDWKPSFLSNEEFTHLILEAVDGFIAVFSTRGQIIYVSSSITSLLGHLPFELMNRSLTIFDIVYEEDKATLYNILTNCGNSINASVNNLRKENQIEFSCHIQCGMRDNREEVSYELVHFVGYFRSSSENVDIESNGTNRFIGDSDSGLVFVGTGRLHTPQLIREIMIGDNAKNEFTSRHNLDWKFLALDSRATPIIGYVQLEVVGTSGYDYYHVDDLDKIVLCHEALMEKGEGTSCYYRFLTKGQQWVWLQTRFYISYHQWNSKPEFIVCTHKVVSYIDVMIQSRKNSCDDNINEMDYSDDLSQRGKKSGGTKQTSSPWSSKSSVGKPSQMLYVEVGSPSSATKSRSRNSFQGQESDSASMSADSPASRHSLSCRSTRGHNSSTQRQTPTATTQPSLSSGQASTTFIEPQHQYAVAAIPLQPIIGFPGTTVVTSVSTQDLLCHTQTNLSDHVKRKQHELNQLRQLMYKKEEELQQFLMTQGRYGVIPSLINVTVPYSAAGGTVNNNPSNSLQSEMYVTPHSIVAPPLTVTSMTSSDVRPIFPVTNSSSESGGIHNDQVSQSNSEAIPFQLSQQQTQLLFTNISPNSH</sequence>
<dbReference type="Gene3D" id="3.30.450.20">
    <property type="entry name" value="PAS domain"/>
    <property type="match status" value="2"/>
</dbReference>
<dbReference type="PANTHER" id="PTHR46055">
    <property type="entry name" value="CIRCADIAN LOCOMOTER OUTPUT CYCLES PROTEIN KAPUT"/>
    <property type="match status" value="1"/>
</dbReference>
<evidence type="ECO:0000256" key="7">
    <source>
        <dbReference type="SAM" id="MobiDB-lite"/>
    </source>
</evidence>
<feature type="compositionally biased region" description="Low complexity" evidence="7">
    <location>
        <begin position="456"/>
        <end position="470"/>
    </location>
</feature>
<keyword evidence="3" id="KW-0090">Biological rhythms</keyword>
<keyword evidence="4" id="KW-0238">DNA-binding</keyword>
<dbReference type="GO" id="GO:1990513">
    <property type="term" value="C:CLOCK-BMAL transcription complex"/>
    <property type="evidence" value="ECO:0007669"/>
    <property type="project" value="TreeGrafter"/>
</dbReference>
<proteinExistence type="predicted"/>
<feature type="compositionally biased region" description="Polar residues" evidence="7">
    <location>
        <begin position="412"/>
        <end position="429"/>
    </location>
</feature>
<dbReference type="InterPro" id="IPR000014">
    <property type="entry name" value="PAS"/>
</dbReference>
<dbReference type="GO" id="GO:0032922">
    <property type="term" value="P:circadian regulation of gene expression"/>
    <property type="evidence" value="ECO:0007669"/>
    <property type="project" value="InterPro"/>
</dbReference>
<evidence type="ECO:0000256" key="1">
    <source>
        <dbReference type="ARBA" id="ARBA00022737"/>
    </source>
</evidence>
<keyword evidence="1" id="KW-0677">Repeat</keyword>
<feature type="domain" description="PAS" evidence="8">
    <location>
        <begin position="84"/>
        <end position="149"/>
    </location>
</feature>
<dbReference type="PRINTS" id="PR00785">
    <property type="entry name" value="NCTRNSLOCATR"/>
</dbReference>
<dbReference type="SMART" id="SM00091">
    <property type="entry name" value="PAS"/>
    <property type="match status" value="2"/>
</dbReference>
<dbReference type="InterPro" id="IPR035965">
    <property type="entry name" value="PAS-like_dom_sf"/>
</dbReference>
<evidence type="ECO:0008006" key="11">
    <source>
        <dbReference type="Google" id="ProtNLM"/>
    </source>
</evidence>
<dbReference type="PROSITE" id="PS50112">
    <property type="entry name" value="PAS"/>
    <property type="match status" value="2"/>
</dbReference>
<dbReference type="SMART" id="SM00086">
    <property type="entry name" value="PAC"/>
    <property type="match status" value="1"/>
</dbReference>
<dbReference type="Pfam" id="PF00010">
    <property type="entry name" value="HLH"/>
    <property type="match status" value="1"/>
</dbReference>
<keyword evidence="5" id="KW-0804">Transcription</keyword>
<dbReference type="SUPFAM" id="SSF55785">
    <property type="entry name" value="PYP-like sensor domain (PAS domain)"/>
    <property type="match status" value="2"/>
</dbReference>
<dbReference type="AlphaFoldDB" id="A0AAW2IDP8"/>
<dbReference type="GO" id="GO:0000978">
    <property type="term" value="F:RNA polymerase II cis-regulatory region sequence-specific DNA binding"/>
    <property type="evidence" value="ECO:0007669"/>
    <property type="project" value="TreeGrafter"/>
</dbReference>
<comment type="caution">
    <text evidence="10">The sequence shown here is derived from an EMBL/GenBank/DDBJ whole genome shotgun (WGS) entry which is preliminary data.</text>
</comment>